<name>A0A9W4TD60_9GLOM</name>
<dbReference type="EMBL" id="CAMKVN010020578">
    <property type="protein sequence ID" value="CAI2199205.1"/>
    <property type="molecule type" value="Genomic_DNA"/>
</dbReference>
<accession>A0A9W4TD60</accession>
<protein>
    <submittedName>
        <fullName evidence="2">3385_t:CDS:1</fullName>
    </submittedName>
</protein>
<feature type="compositionally biased region" description="Polar residues" evidence="1">
    <location>
        <begin position="7"/>
        <end position="16"/>
    </location>
</feature>
<feature type="region of interest" description="Disordered" evidence="1">
    <location>
        <begin position="1"/>
        <end position="29"/>
    </location>
</feature>
<feature type="non-terminal residue" evidence="2">
    <location>
        <position position="1"/>
    </location>
</feature>
<organism evidence="2 3">
    <name type="scientific">Funneliformis geosporum</name>
    <dbReference type="NCBI Taxonomy" id="1117311"/>
    <lineage>
        <taxon>Eukaryota</taxon>
        <taxon>Fungi</taxon>
        <taxon>Fungi incertae sedis</taxon>
        <taxon>Mucoromycota</taxon>
        <taxon>Glomeromycotina</taxon>
        <taxon>Glomeromycetes</taxon>
        <taxon>Glomerales</taxon>
        <taxon>Glomeraceae</taxon>
        <taxon>Funneliformis</taxon>
    </lineage>
</organism>
<proteinExistence type="predicted"/>
<keyword evidence="3" id="KW-1185">Reference proteome</keyword>
<gene>
    <name evidence="2" type="ORF">FWILDA_LOCUS18958</name>
</gene>
<evidence type="ECO:0000256" key="1">
    <source>
        <dbReference type="SAM" id="MobiDB-lite"/>
    </source>
</evidence>
<reference evidence="2" key="1">
    <citation type="submission" date="2022-08" db="EMBL/GenBank/DDBJ databases">
        <authorList>
            <person name="Kallberg Y."/>
            <person name="Tangrot J."/>
            <person name="Rosling A."/>
        </authorList>
    </citation>
    <scope>NUCLEOTIDE SEQUENCE</scope>
    <source>
        <strain evidence="2">Wild A</strain>
    </source>
</reference>
<sequence length="52" mass="6297">DNKTKAQKNIEQSQLKQKNRHDKNLKEAQFKRGDSVLLYKSNLRDKRKLEER</sequence>
<evidence type="ECO:0000313" key="2">
    <source>
        <dbReference type="EMBL" id="CAI2199205.1"/>
    </source>
</evidence>
<comment type="caution">
    <text evidence="2">The sequence shown here is derived from an EMBL/GenBank/DDBJ whole genome shotgun (WGS) entry which is preliminary data.</text>
</comment>
<dbReference type="Proteomes" id="UP001153678">
    <property type="component" value="Unassembled WGS sequence"/>
</dbReference>
<dbReference type="AlphaFoldDB" id="A0A9W4TD60"/>
<evidence type="ECO:0000313" key="3">
    <source>
        <dbReference type="Proteomes" id="UP001153678"/>
    </source>
</evidence>